<dbReference type="Pfam" id="PF08459">
    <property type="entry name" value="UvrC_RNaseH_dom"/>
    <property type="match status" value="1"/>
</dbReference>
<dbReference type="GO" id="GO:0009381">
    <property type="term" value="F:excinuclease ABC activity"/>
    <property type="evidence" value="ECO:0007669"/>
    <property type="project" value="InterPro"/>
</dbReference>
<dbReference type="InterPro" id="IPR047296">
    <property type="entry name" value="GIY-YIG_UvrC_Cho"/>
</dbReference>
<name>A0A1F6X8C2_9BACT</name>
<dbReference type="InterPro" id="IPR038476">
    <property type="entry name" value="UvrC_RNase_H_dom_sf"/>
</dbReference>
<gene>
    <name evidence="4" type="ORF">A2911_01610</name>
</gene>
<evidence type="ECO:0000313" key="5">
    <source>
        <dbReference type="Proteomes" id="UP000176814"/>
    </source>
</evidence>
<dbReference type="InterPro" id="IPR035901">
    <property type="entry name" value="GIY-YIG_endonuc_sf"/>
</dbReference>
<evidence type="ECO:0000313" key="4">
    <source>
        <dbReference type="EMBL" id="OGI90417.1"/>
    </source>
</evidence>
<dbReference type="Proteomes" id="UP000176814">
    <property type="component" value="Unassembled WGS sequence"/>
</dbReference>
<feature type="domain" description="UVR" evidence="1">
    <location>
        <begin position="200"/>
        <end position="235"/>
    </location>
</feature>
<dbReference type="InterPro" id="IPR001943">
    <property type="entry name" value="UVR_dom"/>
</dbReference>
<dbReference type="SUPFAM" id="SSF46600">
    <property type="entry name" value="C-terminal UvrC-binding domain of UvrB"/>
    <property type="match status" value="1"/>
</dbReference>
<reference evidence="4 5" key="1">
    <citation type="journal article" date="2016" name="Nat. Commun.">
        <title>Thousands of microbial genomes shed light on interconnected biogeochemical processes in an aquifer system.</title>
        <authorList>
            <person name="Anantharaman K."/>
            <person name="Brown C.T."/>
            <person name="Hug L.A."/>
            <person name="Sharon I."/>
            <person name="Castelle C.J."/>
            <person name="Probst A.J."/>
            <person name="Thomas B.C."/>
            <person name="Singh A."/>
            <person name="Wilkins M.J."/>
            <person name="Karaoz U."/>
            <person name="Brodie E.L."/>
            <person name="Williams K.H."/>
            <person name="Hubbard S.S."/>
            <person name="Banfield J.F."/>
        </authorList>
    </citation>
    <scope>NUCLEOTIDE SEQUENCE [LARGE SCALE GENOMIC DNA]</scope>
</reference>
<proteinExistence type="predicted"/>
<evidence type="ECO:0000259" key="2">
    <source>
        <dbReference type="PROSITE" id="PS50164"/>
    </source>
</evidence>
<dbReference type="PANTHER" id="PTHR30562:SF1">
    <property type="entry name" value="UVRABC SYSTEM PROTEIN C"/>
    <property type="match status" value="1"/>
</dbReference>
<evidence type="ECO:0008006" key="6">
    <source>
        <dbReference type="Google" id="ProtNLM"/>
    </source>
</evidence>
<dbReference type="Gene3D" id="3.30.420.340">
    <property type="entry name" value="UvrC, RNAse H endonuclease domain"/>
    <property type="match status" value="1"/>
</dbReference>
<dbReference type="AlphaFoldDB" id="A0A1F6X8C2"/>
<accession>A0A1F6X8C2</accession>
<dbReference type="Pfam" id="PF01541">
    <property type="entry name" value="GIY-YIG"/>
    <property type="match status" value="1"/>
</dbReference>
<dbReference type="InterPro" id="IPR050066">
    <property type="entry name" value="UvrABC_protein_C"/>
</dbReference>
<dbReference type="GO" id="GO:0006289">
    <property type="term" value="P:nucleotide-excision repair"/>
    <property type="evidence" value="ECO:0007669"/>
    <property type="project" value="InterPro"/>
</dbReference>
<dbReference type="PANTHER" id="PTHR30562">
    <property type="entry name" value="UVRC/OXIDOREDUCTASE"/>
    <property type="match status" value="1"/>
</dbReference>
<dbReference type="GO" id="GO:0009380">
    <property type="term" value="C:excinuclease repair complex"/>
    <property type="evidence" value="ECO:0007669"/>
    <property type="project" value="TreeGrafter"/>
</dbReference>
<dbReference type="PROSITE" id="PS50151">
    <property type="entry name" value="UVR"/>
    <property type="match status" value="1"/>
</dbReference>
<protein>
    <recommendedName>
        <fullName evidence="6">Excinuclease ABC subunit C</fullName>
    </recommendedName>
</protein>
<dbReference type="PROSITE" id="PS50165">
    <property type="entry name" value="UVRC"/>
    <property type="match status" value="1"/>
</dbReference>
<feature type="domain" description="UvrC family homology region profile" evidence="3">
    <location>
        <begin position="114"/>
        <end position="360"/>
    </location>
</feature>
<dbReference type="CDD" id="cd10434">
    <property type="entry name" value="GIY-YIG_UvrC_Cho"/>
    <property type="match status" value="1"/>
</dbReference>
<dbReference type="InterPro" id="IPR000305">
    <property type="entry name" value="GIY-YIG_endonuc"/>
</dbReference>
<organism evidence="4 5">
    <name type="scientific">Candidatus Nomurabacteria bacterium RIFCSPLOWO2_01_FULL_40_15</name>
    <dbReference type="NCBI Taxonomy" id="1801772"/>
    <lineage>
        <taxon>Bacteria</taxon>
        <taxon>Candidatus Nomuraibacteriota</taxon>
    </lineage>
</organism>
<dbReference type="InterPro" id="IPR001162">
    <property type="entry name" value="UvrC_RNase_H_dom"/>
</dbReference>
<evidence type="ECO:0000259" key="1">
    <source>
        <dbReference type="PROSITE" id="PS50151"/>
    </source>
</evidence>
<dbReference type="PROSITE" id="PS50164">
    <property type="entry name" value="GIY_YIG"/>
    <property type="match status" value="1"/>
</dbReference>
<feature type="domain" description="GIY-YIG" evidence="2">
    <location>
        <begin position="13"/>
        <end position="93"/>
    </location>
</feature>
<sequence length="422" mass="48879">MNSKILKKFKIPDKPGVYFFLRGKGILYIGKATSLRDRVKSYLVKDLSATRGPLIRDMFFKANSIKWTETDSVLEALILEANLIKKHQPIYNTKEKSDKSFNYVCITKEELPKIIVKRGKEIEKQTNFKNIFGPFPNSSQLKEALKIIRFFFPFLDDKSKNHYKFYRQVNLIPDILTKEGISIYKNNIRKLELFFEGKKRKILKDLEKEMKIVAKIQKFERAGEIKRQLFALKHINDVALLKNDHSSKSSFYSGPRISGSLSQPDHSQKLLLLPLKRIEAYDIAHMSGKNMVGVMVVLEDGELNKNEYRRFKIKTHTKANDIGALVEVLERRFTHREWKKPDLIVVDGGIAQLRVASRTLKELKINISAVSVVKDERHKPKAVLGNAEFIKIHKSAIILANNEAHRFAINYHKNLRDKSFLK</sequence>
<dbReference type="Gene3D" id="3.40.1440.10">
    <property type="entry name" value="GIY-YIG endonuclease"/>
    <property type="match status" value="1"/>
</dbReference>
<evidence type="ECO:0000259" key="3">
    <source>
        <dbReference type="PROSITE" id="PS50165"/>
    </source>
</evidence>
<dbReference type="SUPFAM" id="SSF82771">
    <property type="entry name" value="GIY-YIG endonuclease"/>
    <property type="match status" value="1"/>
</dbReference>
<comment type="caution">
    <text evidence="4">The sequence shown here is derived from an EMBL/GenBank/DDBJ whole genome shotgun (WGS) entry which is preliminary data.</text>
</comment>
<dbReference type="InterPro" id="IPR036876">
    <property type="entry name" value="UVR_dom_sf"/>
</dbReference>
<dbReference type="EMBL" id="MFUW01000012">
    <property type="protein sequence ID" value="OGI90417.1"/>
    <property type="molecule type" value="Genomic_DNA"/>
</dbReference>
<dbReference type="SMART" id="SM00465">
    <property type="entry name" value="GIYc"/>
    <property type="match status" value="1"/>
</dbReference>